<reference evidence="1" key="1">
    <citation type="submission" date="2023-11" db="EMBL/GenBank/DDBJ databases">
        <title>Genome assemblies of two species of porcelain crab, Petrolisthes cinctipes and Petrolisthes manimaculis (Anomura: Porcellanidae).</title>
        <authorList>
            <person name="Angst P."/>
        </authorList>
    </citation>
    <scope>NUCLEOTIDE SEQUENCE</scope>
    <source>
        <strain evidence="1">PB745_02</strain>
        <tissue evidence="1">Gill</tissue>
    </source>
</reference>
<comment type="caution">
    <text evidence="1">The sequence shown here is derived from an EMBL/GenBank/DDBJ whole genome shotgun (WGS) entry which is preliminary data.</text>
</comment>
<evidence type="ECO:0000313" key="2">
    <source>
        <dbReference type="Proteomes" id="UP001292094"/>
    </source>
</evidence>
<dbReference type="AlphaFoldDB" id="A0AAE1PPF0"/>
<organism evidence="1 2">
    <name type="scientific">Petrolisthes manimaculis</name>
    <dbReference type="NCBI Taxonomy" id="1843537"/>
    <lineage>
        <taxon>Eukaryota</taxon>
        <taxon>Metazoa</taxon>
        <taxon>Ecdysozoa</taxon>
        <taxon>Arthropoda</taxon>
        <taxon>Crustacea</taxon>
        <taxon>Multicrustacea</taxon>
        <taxon>Malacostraca</taxon>
        <taxon>Eumalacostraca</taxon>
        <taxon>Eucarida</taxon>
        <taxon>Decapoda</taxon>
        <taxon>Pleocyemata</taxon>
        <taxon>Anomura</taxon>
        <taxon>Galatheoidea</taxon>
        <taxon>Porcellanidae</taxon>
        <taxon>Petrolisthes</taxon>
    </lineage>
</organism>
<name>A0AAE1PPF0_9EUCA</name>
<dbReference type="Proteomes" id="UP001292094">
    <property type="component" value="Unassembled WGS sequence"/>
</dbReference>
<evidence type="ECO:0000313" key="1">
    <source>
        <dbReference type="EMBL" id="KAK4312345.1"/>
    </source>
</evidence>
<protein>
    <submittedName>
        <fullName evidence="1">Uncharacterized protein</fullName>
    </submittedName>
</protein>
<proteinExistence type="predicted"/>
<accession>A0AAE1PPF0</accession>
<dbReference type="EMBL" id="JAWZYT010001420">
    <property type="protein sequence ID" value="KAK4312345.1"/>
    <property type="molecule type" value="Genomic_DNA"/>
</dbReference>
<gene>
    <name evidence="1" type="ORF">Pmani_016212</name>
</gene>
<sequence>MQRCQIWQHCSGFVANKLNKNIEEKSVLWNGVVDDITPDTVLDLTHSCHHHLASCSFASLIISCKMTE</sequence>
<keyword evidence="2" id="KW-1185">Reference proteome</keyword>